<dbReference type="PATRIC" id="fig|359131.3.peg.3"/>
<dbReference type="OrthoDB" id="4194811at2"/>
<dbReference type="Pfam" id="PF16850">
    <property type="entry name" value="Inhibitor_I66"/>
    <property type="match status" value="1"/>
</dbReference>
<dbReference type="GO" id="GO:0004867">
    <property type="term" value="F:serine-type endopeptidase inhibitor activity"/>
    <property type="evidence" value="ECO:0007669"/>
    <property type="project" value="InterPro"/>
</dbReference>
<comment type="caution">
    <text evidence="1">The sequence shown here is derived from an EMBL/GenBank/DDBJ whole genome shotgun (WGS) entry which is preliminary data.</text>
</comment>
<evidence type="ECO:0000313" key="1">
    <source>
        <dbReference type="EMBL" id="KJS63710.1"/>
    </source>
</evidence>
<protein>
    <submittedName>
        <fullName evidence="1">Uncharacterized protein</fullName>
    </submittedName>
</protein>
<dbReference type="RefSeq" id="WP_045691829.1">
    <property type="nucleotide sequence ID" value="NZ_JZKH01000001.1"/>
</dbReference>
<proteinExistence type="predicted"/>
<organism evidence="1 2">
    <name type="scientific">Streptomyces rubellomurinus (strain ATCC 31215)</name>
    <dbReference type="NCBI Taxonomy" id="359131"/>
    <lineage>
        <taxon>Bacteria</taxon>
        <taxon>Bacillati</taxon>
        <taxon>Actinomycetota</taxon>
        <taxon>Actinomycetes</taxon>
        <taxon>Kitasatosporales</taxon>
        <taxon>Streptomycetaceae</taxon>
        <taxon>Streptomyces</taxon>
    </lineage>
</organism>
<sequence length="153" mass="16580">MDQLNGLFKLYIGGAPLSVVDDKLVALLGEHDQRLAVIWRIQPAKLNGPDAFVISTENESSGWVNPKPGAREQIEIRPLIALDSLPPTFPTEEVFRLKPLYGEGPEGAFTVRSAADDGLVGRRLAEDKSLLPKAVFSDTDDRDAFVVAVPVGS</sequence>
<accession>A0A0F2TN41</accession>
<dbReference type="InterPro" id="IPR031755">
    <property type="entry name" value="Inhibitor_I66"/>
</dbReference>
<keyword evidence="2" id="KW-1185">Reference proteome</keyword>
<evidence type="ECO:0000313" key="2">
    <source>
        <dbReference type="Proteomes" id="UP000033699"/>
    </source>
</evidence>
<gene>
    <name evidence="1" type="ORF">VM95_00010</name>
</gene>
<reference evidence="1 2" key="1">
    <citation type="submission" date="2015-02" db="EMBL/GenBank/DDBJ databases">
        <authorList>
            <person name="Ju K.-S."/>
            <person name="Doroghazi J.R."/>
            <person name="Metcalf W."/>
        </authorList>
    </citation>
    <scope>NUCLEOTIDE SEQUENCE [LARGE SCALE GENOMIC DNA]</scope>
    <source>
        <strain evidence="1 2">ATCC 31215</strain>
    </source>
</reference>
<dbReference type="EMBL" id="JZKH01000001">
    <property type="protein sequence ID" value="KJS63710.1"/>
    <property type="molecule type" value="Genomic_DNA"/>
</dbReference>
<dbReference type="AlphaFoldDB" id="A0A0F2TN41"/>
<name>A0A0F2TN41_STRR3</name>
<dbReference type="Proteomes" id="UP000033699">
    <property type="component" value="Unassembled WGS sequence"/>
</dbReference>
<dbReference type="Gene3D" id="2.80.10.50">
    <property type="match status" value="2"/>
</dbReference>